<feature type="signal peptide" evidence="2">
    <location>
        <begin position="1"/>
        <end position="20"/>
    </location>
</feature>
<feature type="chain" id="PRO_5024402507" evidence="2">
    <location>
        <begin position="21"/>
        <end position="116"/>
    </location>
</feature>
<organism evidence="3 4">
    <name type="scientific">Trichuris muris</name>
    <name type="common">Mouse whipworm</name>
    <dbReference type="NCBI Taxonomy" id="70415"/>
    <lineage>
        <taxon>Eukaryota</taxon>
        <taxon>Metazoa</taxon>
        <taxon>Ecdysozoa</taxon>
        <taxon>Nematoda</taxon>
        <taxon>Enoplea</taxon>
        <taxon>Dorylaimia</taxon>
        <taxon>Trichinellida</taxon>
        <taxon>Trichuridae</taxon>
        <taxon>Trichuris</taxon>
    </lineage>
</organism>
<feature type="region of interest" description="Disordered" evidence="1">
    <location>
        <begin position="28"/>
        <end position="116"/>
    </location>
</feature>
<protein>
    <submittedName>
        <fullName evidence="4">Secreted protein</fullName>
    </submittedName>
</protein>
<dbReference type="AlphaFoldDB" id="A0A5S6QF19"/>
<accession>A0A5S6QF19</accession>
<keyword evidence="3" id="KW-1185">Reference proteome</keyword>
<feature type="compositionally biased region" description="Basic and acidic residues" evidence="1">
    <location>
        <begin position="87"/>
        <end position="100"/>
    </location>
</feature>
<evidence type="ECO:0000313" key="4">
    <source>
        <dbReference type="WBParaSite" id="TMUE_1000005497.1"/>
    </source>
</evidence>
<name>A0A5S6QF19_TRIMR</name>
<evidence type="ECO:0000313" key="3">
    <source>
        <dbReference type="Proteomes" id="UP000046395"/>
    </source>
</evidence>
<reference evidence="4" key="1">
    <citation type="submission" date="2019-12" db="UniProtKB">
        <authorList>
            <consortium name="WormBaseParasite"/>
        </authorList>
    </citation>
    <scope>IDENTIFICATION</scope>
</reference>
<proteinExistence type="predicted"/>
<dbReference type="WBParaSite" id="TMUE_1000005497.1">
    <property type="protein sequence ID" value="TMUE_1000005497.1"/>
    <property type="gene ID" value="WBGene00288761"/>
</dbReference>
<evidence type="ECO:0000256" key="1">
    <source>
        <dbReference type="SAM" id="MobiDB-lite"/>
    </source>
</evidence>
<dbReference type="Proteomes" id="UP000046395">
    <property type="component" value="Unassembled WGS sequence"/>
</dbReference>
<keyword evidence="2" id="KW-0732">Signal</keyword>
<evidence type="ECO:0000256" key="2">
    <source>
        <dbReference type="SAM" id="SignalP"/>
    </source>
</evidence>
<sequence length="116" mass="12874">MRCISAAGQVPLCFLPLLSAVTLRRQEKSRVAQGEQSSPVVVEQQPKHPPIVTVLRPGHRLPITPAKFASTSPPDDVNESGGQLRPDQQDHRLLVPERFQRPSSRPPAPKRDYNGR</sequence>